<evidence type="ECO:0000313" key="4">
    <source>
        <dbReference type="Proteomes" id="UP001614394"/>
    </source>
</evidence>
<dbReference type="Pfam" id="PF12770">
    <property type="entry name" value="CHAT"/>
    <property type="match status" value="1"/>
</dbReference>
<feature type="compositionally biased region" description="Basic and acidic residues" evidence="1">
    <location>
        <begin position="1151"/>
        <end position="1161"/>
    </location>
</feature>
<reference evidence="3 4" key="1">
    <citation type="submission" date="2024-10" db="EMBL/GenBank/DDBJ databases">
        <title>The Natural Products Discovery Center: Release of the First 8490 Sequenced Strains for Exploring Actinobacteria Biosynthetic Diversity.</title>
        <authorList>
            <person name="Kalkreuter E."/>
            <person name="Kautsar S.A."/>
            <person name="Yang D."/>
            <person name="Bader C.D."/>
            <person name="Teijaro C.N."/>
            <person name="Fluegel L."/>
            <person name="Davis C.M."/>
            <person name="Simpson J.R."/>
            <person name="Lauterbach L."/>
            <person name="Steele A.D."/>
            <person name="Gui C."/>
            <person name="Meng S."/>
            <person name="Li G."/>
            <person name="Viehrig K."/>
            <person name="Ye F."/>
            <person name="Su P."/>
            <person name="Kiefer A.F."/>
            <person name="Nichols A."/>
            <person name="Cepeda A.J."/>
            <person name="Yan W."/>
            <person name="Fan B."/>
            <person name="Jiang Y."/>
            <person name="Adhikari A."/>
            <person name="Zheng C.-J."/>
            <person name="Schuster L."/>
            <person name="Cowan T.M."/>
            <person name="Smanski M.J."/>
            <person name="Chevrette M.G."/>
            <person name="De Carvalho L.P.S."/>
            <person name="Shen B."/>
        </authorList>
    </citation>
    <scope>NUCLEOTIDE SEQUENCE [LARGE SCALE GENOMIC DNA]</scope>
    <source>
        <strain evidence="3 4">NPDC053399</strain>
    </source>
</reference>
<dbReference type="RefSeq" id="WP_399649351.1">
    <property type="nucleotide sequence ID" value="NZ_JBITYG010000004.1"/>
</dbReference>
<dbReference type="EMBL" id="JBITYG010000004">
    <property type="protein sequence ID" value="MFI9102127.1"/>
    <property type="molecule type" value="Genomic_DNA"/>
</dbReference>
<keyword evidence="4" id="KW-1185">Reference proteome</keyword>
<evidence type="ECO:0000256" key="1">
    <source>
        <dbReference type="SAM" id="MobiDB-lite"/>
    </source>
</evidence>
<dbReference type="InterPro" id="IPR024983">
    <property type="entry name" value="CHAT_dom"/>
</dbReference>
<protein>
    <submittedName>
        <fullName evidence="3">CHAT domain-containing protein</fullName>
    </submittedName>
</protein>
<gene>
    <name evidence="3" type="ORF">ACIGXA_16540</name>
</gene>
<feature type="region of interest" description="Disordered" evidence="1">
    <location>
        <begin position="1139"/>
        <end position="1161"/>
    </location>
</feature>
<dbReference type="InterPro" id="IPR011990">
    <property type="entry name" value="TPR-like_helical_dom_sf"/>
</dbReference>
<feature type="domain" description="CHAT" evidence="2">
    <location>
        <begin position="1046"/>
        <end position="1338"/>
    </location>
</feature>
<organism evidence="3 4">
    <name type="scientific">Streptomyces fildesensis</name>
    <dbReference type="NCBI Taxonomy" id="375757"/>
    <lineage>
        <taxon>Bacteria</taxon>
        <taxon>Bacillati</taxon>
        <taxon>Actinomycetota</taxon>
        <taxon>Actinomycetes</taxon>
        <taxon>Kitasatosporales</taxon>
        <taxon>Streptomycetaceae</taxon>
        <taxon>Streptomyces</taxon>
    </lineage>
</organism>
<comment type="caution">
    <text evidence="3">The sequence shown here is derived from an EMBL/GenBank/DDBJ whole genome shotgun (WGS) entry which is preliminary data.</text>
</comment>
<dbReference type="Gene3D" id="1.25.40.10">
    <property type="entry name" value="Tetratricopeptide repeat domain"/>
    <property type="match status" value="3"/>
</dbReference>
<evidence type="ECO:0000259" key="2">
    <source>
        <dbReference type="Pfam" id="PF12770"/>
    </source>
</evidence>
<name>A0ABW8C6S3_9ACTN</name>
<sequence>MSEDYLPELAVSLAQHATELTARWRCAEALVAGAEAVDVYETLAASAPGRFRRALAETLTLHTALRAWRDEPGDVTGQARRALHLWETVIRTDEPASAKDVLRARHLAAALELLLGYGGAAAERAADTVHEARARGRSGAADQAFAGRLLTVRALGLESERWFDEADDVVRSAVDSFEEARHGRAGESAAQLPEYALALELRARLAERSGGSVDAGEFVRRSTAVRAELGEPFDRPGSTPFDRAREILLAAVSGARRAGPTQAALEETVRLYRQLADTQTDSALPSLLGALANLGTRLHAAGRTAEAAPSLDEAVEVARRLLERDRETHEPQVSRVIVEMGDALIEHLAATDDESGLVRLIHLLQFASLPPTTDPGRARRPELALLLAQALRLRYGQRPDQVYLDQAAHALQDVVQHGRLDKPTRRVVMSELSSILTHRFETTGELGYLDAAVAIGLDEVRLGGDGPAYANAVSTTGANLRRRYERSGAVSDLETAVNLIRRALDVLPPEDPDHAGQLVNLSGVLLTKYRLTNEPGMLEEAIAAARTALRRIPPDQPQDRCAALDTLETALYLRYGRIGRMEDLDEAAELARLLVDELPPDDAGRPDAYLRLAAVLQDLHSRTGRLAELTGAVQASRAGLEGLPRDHPGRAVALSGLSTALLQRFRATGDEESLDEAVDVASEAMRLTPHGHPEMSERLAGLAQVLAARSDAFESGSDLEAATASAREALALLPEGHPDRPRHQDLLSDLLRARSDRAPEPGLRGSALAAEFERSHDPFTYQAAVREFRAAVGQASALPLDRVQAAANLGRLAMAANDPRTGLAGFSDAVQLLQLAVLSRRRGAGAVWSEGVESGSLEQLVGDAVACALAAGEPEQAVVLMEHGRVALLAHSSGPGETLAAIRERAPVVAERFELVSRRIADLDTPAGTRGWEAGRPRTEERHALAREWDELMFRIRDLPGLESFLAPPPLHALTAQASEGPLVMVNISRYRCDALVLTPSGVSVVGLPGVNEQLTERLREFRAALDPGYAPTSDRLRAEESVRSALHWLWTTIAEPVLTMLGFRSVPRSEPDRPRLWWLPTGMLGLLPLHAAQYRGAEGDTLGGGAPRSVLDCVTSSYAVTVGALASARTRRPRLSDPGLLVVSQGTGRPESEARTLVDARPHSRTRLLAGSEATRDAVRAQLPDASLLHFACHGVMTPGAPLDGGLELADGRLTTETLWRSRPDDPQLVVLSGCRTASPAQDLLGGADRGSERRWEAVSLASTLHLAGYRHVIGTLWEVQDRVYADVTELFYQGLLSGAEGFDPDRSARALHHALVVMRSRYPHIPSLWAAHVHVGP</sequence>
<dbReference type="Proteomes" id="UP001614394">
    <property type="component" value="Unassembled WGS sequence"/>
</dbReference>
<proteinExistence type="predicted"/>
<evidence type="ECO:0000313" key="3">
    <source>
        <dbReference type="EMBL" id="MFI9102127.1"/>
    </source>
</evidence>
<accession>A0ABW8C6S3</accession>